<dbReference type="PATRIC" id="fig|1223523.3.peg.6130"/>
<reference evidence="1 2" key="1">
    <citation type="journal article" date="2013" name="Genome Announc.">
        <title>Whole-Genome Shotgun Assembly and Analysis of the Genome of Streptomyces mobaraensis DSM 40847, a Strain for Industrial Production of Microbial Transglutaminase.</title>
        <authorList>
            <person name="Yang H."/>
            <person name="He T."/>
            <person name="Wu W."/>
            <person name="Zhu W."/>
            <person name="Lu B."/>
            <person name="Sun W."/>
        </authorList>
    </citation>
    <scope>NUCLEOTIDE SEQUENCE [LARGE SCALE GENOMIC DNA]</scope>
    <source>
        <strain evidence="1 2">DSM 40847</strain>
    </source>
</reference>
<gene>
    <name evidence="1" type="ORF">H340_30203</name>
</gene>
<comment type="caution">
    <text evidence="1">The sequence shown here is derived from an EMBL/GenBank/DDBJ whole genome shotgun (WGS) entry which is preliminary data.</text>
</comment>
<accession>M3BYG0</accession>
<dbReference type="RefSeq" id="WP_004954819.1">
    <property type="nucleotide sequence ID" value="NZ_AORZ01000183.1"/>
</dbReference>
<dbReference type="STRING" id="1223523.H340_30203"/>
<evidence type="ECO:0008006" key="3">
    <source>
        <dbReference type="Google" id="ProtNLM"/>
    </source>
</evidence>
<dbReference type="eggNOG" id="ENOG5031JC0">
    <property type="taxonomic scope" value="Bacteria"/>
</dbReference>
<evidence type="ECO:0000313" key="2">
    <source>
        <dbReference type="Proteomes" id="UP000011740"/>
    </source>
</evidence>
<protein>
    <recommendedName>
        <fullName evidence="3">Lipoprotein</fullName>
    </recommendedName>
</protein>
<dbReference type="PROSITE" id="PS51257">
    <property type="entry name" value="PROKAR_LIPOPROTEIN"/>
    <property type="match status" value="1"/>
</dbReference>
<dbReference type="AlphaFoldDB" id="M3BYG0"/>
<sequence length="273" mass="29007">MNKPVRALFAVATAVALTSSCGVGEDGGPPALVPMPKEVPTKPEYQDADAVVRALGTAGIPCKVLRRSPADPKFGTGLDCRAEIKGTTFENQIDVSNPENYQRDRIGDSIASRRKAPYSHTLVAAGNWYVRVMEPRYAPRIAQALRGVVLRPEGDKIPDYPLPSIPAEPRYKNVGALADALDAAVGCADRKSQGSAVIDCTTGKKSGTPNCATLALHATPADRDRTLREAIAYKGVPATLVTAGNWTVNLCDDGLGERVARALRGRVVRYDGG</sequence>
<organism evidence="1 2">
    <name type="scientific">Streptomyces mobaraensis (strain ATCC 29032 / DSM 40847 / JCM 4168 / NBRC 13819 / NCIMB 11159 / IPCR 16-22)</name>
    <dbReference type="NCBI Taxonomy" id="1223523"/>
    <lineage>
        <taxon>Bacteria</taxon>
        <taxon>Bacillati</taxon>
        <taxon>Actinomycetota</taxon>
        <taxon>Actinomycetes</taxon>
        <taxon>Kitasatosporales</taxon>
        <taxon>Streptomycetaceae</taxon>
        <taxon>Streptomyces</taxon>
    </lineage>
</organism>
<name>M3BYG0_STRM1</name>
<evidence type="ECO:0000313" key="1">
    <source>
        <dbReference type="EMBL" id="EME96696.1"/>
    </source>
</evidence>
<dbReference type="Proteomes" id="UP000011740">
    <property type="component" value="Unassembled WGS sequence"/>
</dbReference>
<proteinExistence type="predicted"/>
<dbReference type="EMBL" id="AORZ01000183">
    <property type="protein sequence ID" value="EME96696.1"/>
    <property type="molecule type" value="Genomic_DNA"/>
</dbReference>